<dbReference type="InterPro" id="IPR000653">
    <property type="entry name" value="DegT/StrS_aminotransferase"/>
</dbReference>
<keyword evidence="4" id="KW-1185">Reference proteome</keyword>
<keyword evidence="3" id="KW-0808">Transferase</keyword>
<gene>
    <name evidence="3" type="ORF">JY500_05815</name>
</gene>
<dbReference type="PANTHER" id="PTHR30244:SF34">
    <property type="entry name" value="DTDP-4-AMINO-4,6-DIDEOXYGALACTOSE TRANSAMINASE"/>
    <property type="match status" value="1"/>
</dbReference>
<dbReference type="InterPro" id="IPR015421">
    <property type="entry name" value="PyrdxlP-dep_Trfase_major"/>
</dbReference>
<proteinExistence type="inferred from homology"/>
<dbReference type="RefSeq" id="WP_206255461.1">
    <property type="nucleotide sequence ID" value="NZ_CP071060.1"/>
</dbReference>
<keyword evidence="2" id="KW-0663">Pyridoxal phosphate</keyword>
<sequence>MPVPLRALPVPRLPVLSWRYFLDRRACPLPAVTDAGPALPTTSGRAAIAIALKALGCGAGQRVLVPTYHCPTMVAPIVALGGQPVFYPINADGCAKLDVLEQLLKDGATAVIVPHYFGLPRPMRAIRALCDRYRAALIEDCAHAFFGRVDGRGIGEWGDFAIASLTKFFPVTEGGCLIQHQTAARRVSLGRRSHSVNLKVAVDALELGVMHHRLAGLNVLLGGLVRAKHRRKGEPTQAHLTPVEPIDLHTATARAEADFAEHALPFRKIAAVAWRIVKAGGTGRIVARRQANFNRLAEQLSQLKGARPLVMKAGEDAAPYVFPLWVDDPERVYQAVRRSGVPVFRWDDRWPGTPELIDDAGGEWSRHIFQIGCHQDLNSAELAWIVQTLKQIIDEGAAPCAGC</sequence>
<accession>A0ABX7M8U0</accession>
<evidence type="ECO:0000313" key="4">
    <source>
        <dbReference type="Proteomes" id="UP000663570"/>
    </source>
</evidence>
<dbReference type="Gene3D" id="3.40.640.10">
    <property type="entry name" value="Type I PLP-dependent aspartate aminotransferase-like (Major domain)"/>
    <property type="match status" value="1"/>
</dbReference>
<organism evidence="3 4">
    <name type="scientific">Niveibacterium microcysteis</name>
    <dbReference type="NCBI Taxonomy" id="2811415"/>
    <lineage>
        <taxon>Bacteria</taxon>
        <taxon>Pseudomonadati</taxon>
        <taxon>Pseudomonadota</taxon>
        <taxon>Betaproteobacteria</taxon>
        <taxon>Rhodocyclales</taxon>
        <taxon>Rhodocyclaceae</taxon>
        <taxon>Niveibacterium</taxon>
    </lineage>
</organism>
<comment type="similarity">
    <text evidence="1 2">Belongs to the DegT/DnrJ/EryC1 family.</text>
</comment>
<protein>
    <submittedName>
        <fullName evidence="3">DegT/DnrJ/EryC1/StrS aminotransferase family protein</fullName>
    </submittedName>
</protein>
<reference evidence="3 4" key="1">
    <citation type="submission" date="2021-02" db="EMBL/GenBank/DDBJ databases">
        <title>Niveibacterium changnyeongensis HC41.</title>
        <authorList>
            <person name="Kang M."/>
        </authorList>
    </citation>
    <scope>NUCLEOTIDE SEQUENCE [LARGE SCALE GENOMIC DNA]</scope>
    <source>
        <strain evidence="3 4">HC41</strain>
    </source>
</reference>
<keyword evidence="3" id="KW-0032">Aminotransferase</keyword>
<dbReference type="Pfam" id="PF01041">
    <property type="entry name" value="DegT_DnrJ_EryC1"/>
    <property type="match status" value="1"/>
</dbReference>
<dbReference type="EMBL" id="CP071060">
    <property type="protein sequence ID" value="QSI78156.1"/>
    <property type="molecule type" value="Genomic_DNA"/>
</dbReference>
<name>A0ABX7M8U0_9RHOO</name>
<dbReference type="PANTHER" id="PTHR30244">
    <property type="entry name" value="TRANSAMINASE"/>
    <property type="match status" value="1"/>
</dbReference>
<dbReference type="SUPFAM" id="SSF53383">
    <property type="entry name" value="PLP-dependent transferases"/>
    <property type="match status" value="1"/>
</dbReference>
<dbReference type="InterPro" id="IPR015422">
    <property type="entry name" value="PyrdxlP-dep_Trfase_small"/>
</dbReference>
<evidence type="ECO:0000256" key="1">
    <source>
        <dbReference type="ARBA" id="ARBA00037999"/>
    </source>
</evidence>
<dbReference type="GO" id="GO:0008483">
    <property type="term" value="F:transaminase activity"/>
    <property type="evidence" value="ECO:0007669"/>
    <property type="project" value="UniProtKB-KW"/>
</dbReference>
<dbReference type="InterPro" id="IPR015424">
    <property type="entry name" value="PyrdxlP-dep_Trfase"/>
</dbReference>
<evidence type="ECO:0000313" key="3">
    <source>
        <dbReference type="EMBL" id="QSI78156.1"/>
    </source>
</evidence>
<dbReference type="Gene3D" id="3.90.1150.10">
    <property type="entry name" value="Aspartate Aminotransferase, domain 1"/>
    <property type="match status" value="1"/>
</dbReference>
<evidence type="ECO:0000256" key="2">
    <source>
        <dbReference type="RuleBase" id="RU004508"/>
    </source>
</evidence>
<dbReference type="Proteomes" id="UP000663570">
    <property type="component" value="Chromosome"/>
</dbReference>